<organism evidence="2">
    <name type="scientific">Micromonas pusilla (strain CCMP1545)</name>
    <name type="common">Picoplanktonic green alga</name>
    <dbReference type="NCBI Taxonomy" id="564608"/>
    <lineage>
        <taxon>Eukaryota</taxon>
        <taxon>Viridiplantae</taxon>
        <taxon>Chlorophyta</taxon>
        <taxon>Mamiellophyceae</taxon>
        <taxon>Mamiellales</taxon>
        <taxon>Mamiellaceae</taxon>
        <taxon>Micromonas</taxon>
    </lineage>
</organism>
<accession>C1N8V6</accession>
<dbReference type="SUPFAM" id="SSF56281">
    <property type="entry name" value="Metallo-hydrolase/oxidoreductase"/>
    <property type="match status" value="1"/>
</dbReference>
<dbReference type="PANTHER" id="PTHR46504:SF2">
    <property type="entry name" value="TRNASE Z TRZ1"/>
    <property type="match status" value="1"/>
</dbReference>
<dbReference type="RefSeq" id="XP_003064339.1">
    <property type="nucleotide sequence ID" value="XM_003064293.1"/>
</dbReference>
<sequence>LAGFRVEGVSVGGQETCVILPQLKIAFDSGRCPQRAVYADTLCLSHTHMDHVGGAGFYIASRALVSLPPPSVLIPAEARSRAAAFDAFIRSLRELDASELPHHLVPISPGETHVVSKLHVVRPFQTIHPVASQGYVVYGTKEKLKAEHAGKTGAQIKALRDAGAKVTDTIEVPEVAFTGDTSAEWIRRATATATEGGEGEGDVDVVARDALRAKLLICECTFVDDAVSPEGARDFGHTHIDELAAAARDGKFQNEAVLLIHFSARYRGREIEDAIAEKFPEEFAKRVTPLLVGF</sequence>
<dbReference type="OMA" id="DFGHTHI"/>
<feature type="non-terminal residue" evidence="1">
    <location>
        <position position="294"/>
    </location>
</feature>
<dbReference type="OrthoDB" id="527344at2759"/>
<evidence type="ECO:0000313" key="2">
    <source>
        <dbReference type="Proteomes" id="UP000001876"/>
    </source>
</evidence>
<dbReference type="EMBL" id="GG663751">
    <property type="protein sequence ID" value="EEH51244.1"/>
    <property type="molecule type" value="Genomic_DNA"/>
</dbReference>
<dbReference type="Proteomes" id="UP000001876">
    <property type="component" value="Unassembled WGS sequence"/>
</dbReference>
<dbReference type="STRING" id="564608.C1N8V6"/>
<name>C1N8V6_MICPC</name>
<dbReference type="GeneID" id="9689780"/>
<dbReference type="PANTHER" id="PTHR46504">
    <property type="entry name" value="TRNASE Z TRZ1"/>
    <property type="match status" value="1"/>
</dbReference>
<keyword evidence="2" id="KW-1185">Reference proteome</keyword>
<reference evidence="1 2" key="1">
    <citation type="journal article" date="2009" name="Science">
        <title>Green evolution and dynamic adaptations revealed by genomes of the marine picoeukaryotes Micromonas.</title>
        <authorList>
            <person name="Worden A.Z."/>
            <person name="Lee J.H."/>
            <person name="Mock T."/>
            <person name="Rouze P."/>
            <person name="Simmons M.P."/>
            <person name="Aerts A.L."/>
            <person name="Allen A.E."/>
            <person name="Cuvelier M.L."/>
            <person name="Derelle E."/>
            <person name="Everett M.V."/>
            <person name="Foulon E."/>
            <person name="Grimwood J."/>
            <person name="Gundlach H."/>
            <person name="Henrissat B."/>
            <person name="Napoli C."/>
            <person name="McDonald S.M."/>
            <person name="Parker M.S."/>
            <person name="Rombauts S."/>
            <person name="Salamov A."/>
            <person name="Von Dassow P."/>
            <person name="Badger J.H."/>
            <person name="Coutinho P.M."/>
            <person name="Demir E."/>
            <person name="Dubchak I."/>
            <person name="Gentemann C."/>
            <person name="Eikrem W."/>
            <person name="Gready J.E."/>
            <person name="John U."/>
            <person name="Lanier W."/>
            <person name="Lindquist E.A."/>
            <person name="Lucas S."/>
            <person name="Mayer K.F."/>
            <person name="Moreau H."/>
            <person name="Not F."/>
            <person name="Otillar R."/>
            <person name="Panaud O."/>
            <person name="Pangilinan J."/>
            <person name="Paulsen I."/>
            <person name="Piegu B."/>
            <person name="Poliakov A."/>
            <person name="Robbens S."/>
            <person name="Schmutz J."/>
            <person name="Toulza E."/>
            <person name="Wyss T."/>
            <person name="Zelensky A."/>
            <person name="Zhou K."/>
            <person name="Armbrust E.V."/>
            <person name="Bhattacharya D."/>
            <person name="Goodenough U.W."/>
            <person name="Van de Peer Y."/>
            <person name="Grigoriev I.V."/>
        </authorList>
    </citation>
    <scope>NUCLEOTIDE SEQUENCE [LARGE SCALE GENOMIC DNA]</scope>
    <source>
        <strain evidence="1 2">CCMP1545</strain>
    </source>
</reference>
<proteinExistence type="predicted"/>
<gene>
    <name evidence="1" type="ORF">MICPUCDRAFT_5692</name>
</gene>
<evidence type="ECO:0000313" key="1">
    <source>
        <dbReference type="EMBL" id="EEH51244.1"/>
    </source>
</evidence>
<protein>
    <submittedName>
        <fullName evidence="1">Predicted protein</fullName>
    </submittedName>
</protein>
<dbReference type="AlphaFoldDB" id="C1N8V6"/>
<dbReference type="eggNOG" id="ENOG502QVD0">
    <property type="taxonomic scope" value="Eukaryota"/>
</dbReference>
<dbReference type="Gene3D" id="3.60.15.10">
    <property type="entry name" value="Ribonuclease Z/Hydroxyacylglutathione hydrolase-like"/>
    <property type="match status" value="1"/>
</dbReference>
<dbReference type="KEGG" id="mpp:MICPUCDRAFT_5692"/>
<feature type="non-terminal residue" evidence="1">
    <location>
        <position position="1"/>
    </location>
</feature>
<dbReference type="InterPro" id="IPR036866">
    <property type="entry name" value="RibonucZ/Hydroxyglut_hydro"/>
</dbReference>